<dbReference type="GO" id="GO:0044659">
    <property type="term" value="P:viral release from host cell by cytolysis"/>
    <property type="evidence" value="ECO:0007669"/>
    <property type="project" value="InterPro"/>
</dbReference>
<reference evidence="2 3" key="1">
    <citation type="submission" date="2018-09" db="EMBL/GenBank/DDBJ databases">
        <title>Sphingomonas peninsula sp. nov., isolated from fildes peninsula, Antarctic soil.</title>
        <authorList>
            <person name="Yingchao G."/>
        </authorList>
    </citation>
    <scope>NUCLEOTIDE SEQUENCE [LARGE SCALE GENOMIC DNA]</scope>
    <source>
        <strain evidence="2 3">YZ-8</strain>
    </source>
</reference>
<name>A0A494TK95_SPHPE</name>
<dbReference type="RefSeq" id="WP_121152170.1">
    <property type="nucleotide sequence ID" value="NZ_CP032829.1"/>
</dbReference>
<gene>
    <name evidence="2" type="ORF">D3Y57_05555</name>
</gene>
<dbReference type="KEGG" id="spha:D3Y57_05555"/>
<dbReference type="OrthoDB" id="7597318at2"/>
<evidence type="ECO:0008006" key="4">
    <source>
        <dbReference type="Google" id="ProtNLM"/>
    </source>
</evidence>
<dbReference type="InterPro" id="IPR019682">
    <property type="entry name" value="Phage_T7_Gp17.5_holin"/>
</dbReference>
<protein>
    <recommendedName>
        <fullName evidence="4">Holin</fullName>
    </recommendedName>
</protein>
<dbReference type="AlphaFoldDB" id="A0A494TK95"/>
<dbReference type="Pfam" id="PF10746">
    <property type="entry name" value="Phage_holin_2_2"/>
    <property type="match status" value="1"/>
</dbReference>
<dbReference type="EMBL" id="CP032829">
    <property type="protein sequence ID" value="AYJ85545.1"/>
    <property type="molecule type" value="Genomic_DNA"/>
</dbReference>
<organism evidence="2 3">
    <name type="scientific">Sphingomonas paeninsulae</name>
    <dbReference type="NCBI Taxonomy" id="2319844"/>
    <lineage>
        <taxon>Bacteria</taxon>
        <taxon>Pseudomonadati</taxon>
        <taxon>Pseudomonadota</taxon>
        <taxon>Alphaproteobacteria</taxon>
        <taxon>Sphingomonadales</taxon>
        <taxon>Sphingomonadaceae</taxon>
        <taxon>Sphingomonas</taxon>
    </lineage>
</organism>
<evidence type="ECO:0000256" key="1">
    <source>
        <dbReference type="SAM" id="Phobius"/>
    </source>
</evidence>
<keyword evidence="3" id="KW-1185">Reference proteome</keyword>
<proteinExistence type="predicted"/>
<dbReference type="Proteomes" id="UP000276254">
    <property type="component" value="Chromosome"/>
</dbReference>
<sequence length="64" mass="7141">MTPFVNESDSLLTSVSKTIPPLAVTSVTVAGLSLQEWVYVATLVYTVLQIGMVVWRWFNPKIDK</sequence>
<keyword evidence="1" id="KW-0472">Membrane</keyword>
<feature type="transmembrane region" description="Helical" evidence="1">
    <location>
        <begin position="37"/>
        <end position="58"/>
    </location>
</feature>
<accession>A0A494TK95</accession>
<keyword evidence="1" id="KW-1133">Transmembrane helix</keyword>
<keyword evidence="1" id="KW-0812">Transmembrane</keyword>
<evidence type="ECO:0000313" key="2">
    <source>
        <dbReference type="EMBL" id="AYJ85545.1"/>
    </source>
</evidence>
<evidence type="ECO:0000313" key="3">
    <source>
        <dbReference type="Proteomes" id="UP000276254"/>
    </source>
</evidence>